<dbReference type="SMART" id="SM00490">
    <property type="entry name" value="HELICc"/>
    <property type="match status" value="1"/>
</dbReference>
<dbReference type="OrthoDB" id="196131at2759"/>
<dbReference type="InterPro" id="IPR014014">
    <property type="entry name" value="RNA_helicase_DEAD_Q_motif"/>
</dbReference>
<accession>B2ALZ5</accession>
<evidence type="ECO:0000256" key="7">
    <source>
        <dbReference type="ARBA" id="ARBA00022840"/>
    </source>
</evidence>
<dbReference type="EMBL" id="CU633867">
    <property type="protein sequence ID" value="CAP64943.1"/>
    <property type="molecule type" value="Genomic_DNA"/>
</dbReference>
<dbReference type="FunCoup" id="B2ALZ5">
    <property type="interactions" value="995"/>
</dbReference>
<dbReference type="GO" id="GO:0003676">
    <property type="term" value="F:nucleic acid binding"/>
    <property type="evidence" value="ECO:0007669"/>
    <property type="project" value="InterPro"/>
</dbReference>
<reference evidence="19" key="4">
    <citation type="submission" date="2015-04" db="EMBL/GenBank/DDBJ databases">
        <title>Maintaining two mating types: Structure of the mating type locus and its role in heterokaryosis in Podospora anserina.</title>
        <authorList>
            <person name="Grognet P."/>
            <person name="Bidard F."/>
            <person name="Kuchly C."/>
            <person name="Chan Ho Tong L."/>
            <person name="Coppin E."/>
            <person name="Ait Benkhali J."/>
            <person name="Couloux A."/>
            <person name="Wincker P."/>
            <person name="Debuchy R."/>
            <person name="Silar P."/>
        </authorList>
    </citation>
    <scope>NUCLEOTIDE SEQUENCE</scope>
</reference>
<feature type="compositionally biased region" description="Low complexity" evidence="14">
    <location>
        <begin position="251"/>
        <end position="276"/>
    </location>
</feature>
<feature type="compositionally biased region" description="Basic and acidic residues" evidence="14">
    <location>
        <begin position="1016"/>
        <end position="1029"/>
    </location>
</feature>
<dbReference type="CDD" id="cd17953">
    <property type="entry name" value="DEADc_DDX46"/>
    <property type="match status" value="1"/>
</dbReference>
<feature type="compositionally biased region" description="Basic and acidic residues" evidence="14">
    <location>
        <begin position="986"/>
        <end position="999"/>
    </location>
</feature>
<reference evidence="18 20" key="1">
    <citation type="journal article" date="2008" name="Genome Biol.">
        <title>The genome sequence of the model ascomycete fungus Podospora anserina.</title>
        <authorList>
            <person name="Espagne E."/>
            <person name="Lespinet O."/>
            <person name="Malagnac F."/>
            <person name="Da Silva C."/>
            <person name="Jaillon O."/>
            <person name="Porcel B.M."/>
            <person name="Couloux A."/>
            <person name="Aury J.-M."/>
            <person name="Segurens B."/>
            <person name="Poulain J."/>
            <person name="Anthouard V."/>
            <person name="Grossetete S."/>
            <person name="Khalili H."/>
            <person name="Coppin E."/>
            <person name="Dequard-Chablat M."/>
            <person name="Picard M."/>
            <person name="Contamine V."/>
            <person name="Arnaise S."/>
            <person name="Bourdais A."/>
            <person name="Berteaux-Lecellier V."/>
            <person name="Gautheret D."/>
            <person name="de Vries R.P."/>
            <person name="Battaglia E."/>
            <person name="Coutinho P.M."/>
            <person name="Danchin E.G.J."/>
            <person name="Henrissat B."/>
            <person name="El Khoury R."/>
            <person name="Sainsard-Chanet A."/>
            <person name="Boivin A."/>
            <person name="Pinan-Lucarre B."/>
            <person name="Sellem C.H."/>
            <person name="Debuchy R."/>
            <person name="Wincker P."/>
            <person name="Weissenbach J."/>
            <person name="Silar P."/>
        </authorList>
    </citation>
    <scope>NUCLEOTIDE SEQUENCE [LARGE SCALE GENOMIC DNA]</scope>
    <source>
        <strain evidence="20">S / ATCC MYA-4624 / DSM 980 / FGSC 10383</strain>
        <strain evidence="18">S mat+</strain>
    </source>
</reference>
<dbReference type="RefSeq" id="XP_001905036.1">
    <property type="nucleotide sequence ID" value="XM_001905001.1"/>
</dbReference>
<dbReference type="GO" id="GO:0005634">
    <property type="term" value="C:nucleus"/>
    <property type="evidence" value="ECO:0007669"/>
    <property type="project" value="UniProtKB-SubCell"/>
</dbReference>
<evidence type="ECO:0000313" key="19">
    <source>
        <dbReference type="EMBL" id="CDP23743.1"/>
    </source>
</evidence>
<keyword evidence="4" id="KW-0547">Nucleotide-binding</keyword>
<dbReference type="HOGENOM" id="CLU_003041_0_3_1"/>
<keyword evidence="7" id="KW-0067">ATP-binding</keyword>
<keyword evidence="9" id="KW-0539">Nucleus</keyword>
<dbReference type="GO" id="GO:0016787">
    <property type="term" value="F:hydrolase activity"/>
    <property type="evidence" value="ECO:0007669"/>
    <property type="project" value="UniProtKB-KW"/>
</dbReference>
<dbReference type="CDD" id="cd18787">
    <property type="entry name" value="SF2_C_DEAD"/>
    <property type="match status" value="1"/>
</dbReference>
<dbReference type="CDD" id="cd22474">
    <property type="entry name" value="KH-I_PRP5_like"/>
    <property type="match status" value="1"/>
</dbReference>
<protein>
    <recommendedName>
        <fullName evidence="2">RNA helicase</fullName>
        <ecNumber evidence="2">3.6.4.13</ecNumber>
    </recommendedName>
</protein>
<dbReference type="FunFam" id="3.40.50.300:FF:000079">
    <property type="entry name" value="probable ATP-dependent RNA helicase DDX17"/>
    <property type="match status" value="1"/>
</dbReference>
<dbReference type="AlphaFoldDB" id="B2ALZ5"/>
<dbReference type="PANTHER" id="PTHR47958">
    <property type="entry name" value="ATP-DEPENDENT RNA HELICASE DBP3"/>
    <property type="match status" value="1"/>
</dbReference>
<dbReference type="InterPro" id="IPR001650">
    <property type="entry name" value="Helicase_C-like"/>
</dbReference>
<feature type="compositionally biased region" description="Basic and acidic residues" evidence="14">
    <location>
        <begin position="202"/>
        <end position="229"/>
    </location>
</feature>
<feature type="compositionally biased region" description="Basic and acidic residues" evidence="14">
    <location>
        <begin position="21"/>
        <end position="36"/>
    </location>
</feature>
<dbReference type="GO" id="GO:0005524">
    <property type="term" value="F:ATP binding"/>
    <property type="evidence" value="ECO:0007669"/>
    <property type="project" value="UniProtKB-KW"/>
</dbReference>
<evidence type="ECO:0000256" key="3">
    <source>
        <dbReference type="ARBA" id="ARBA00022664"/>
    </source>
</evidence>
<feature type="region of interest" description="Disordered" evidence="14">
    <location>
        <begin position="1"/>
        <end position="278"/>
    </location>
</feature>
<evidence type="ECO:0000313" key="20">
    <source>
        <dbReference type="Proteomes" id="UP000001197"/>
    </source>
</evidence>
<feature type="domain" description="Helicase ATP-binding" evidence="15">
    <location>
        <begin position="611"/>
        <end position="789"/>
    </location>
</feature>
<keyword evidence="3" id="KW-0507">mRNA processing</keyword>
<dbReference type="GeneID" id="6189206"/>
<evidence type="ECO:0000256" key="11">
    <source>
        <dbReference type="ARBA" id="ARBA00038511"/>
    </source>
</evidence>
<dbReference type="PROSITE" id="PS51195">
    <property type="entry name" value="Q_MOTIF"/>
    <property type="match status" value="1"/>
</dbReference>
<proteinExistence type="inferred from homology"/>
<evidence type="ECO:0000256" key="13">
    <source>
        <dbReference type="PROSITE-ProRule" id="PRU00552"/>
    </source>
</evidence>
<evidence type="ECO:0000256" key="14">
    <source>
        <dbReference type="SAM" id="MobiDB-lite"/>
    </source>
</evidence>
<evidence type="ECO:0000259" key="16">
    <source>
        <dbReference type="PROSITE" id="PS51194"/>
    </source>
</evidence>
<dbReference type="PROSITE" id="PS00039">
    <property type="entry name" value="DEAD_ATP_HELICASE"/>
    <property type="match status" value="1"/>
</dbReference>
<dbReference type="GO" id="GO:0003724">
    <property type="term" value="F:RNA helicase activity"/>
    <property type="evidence" value="ECO:0007669"/>
    <property type="project" value="UniProtKB-EC"/>
</dbReference>
<evidence type="ECO:0000259" key="15">
    <source>
        <dbReference type="PROSITE" id="PS51192"/>
    </source>
</evidence>
<reference evidence="18" key="2">
    <citation type="submission" date="2008-07" db="EMBL/GenBank/DDBJ databases">
        <authorList>
            <person name="Genoscope - CEA"/>
        </authorList>
    </citation>
    <scope>NUCLEOTIDE SEQUENCE</scope>
    <source>
        <strain evidence="18">S mat+</strain>
    </source>
</reference>
<sequence>MARPRDSRSPSPAGSHAARKRKEDDRRDRDRRDGSRDRRRRSRSPDVSWFPRDRVQCGADMSVLSQRRYRDRERDRDRDRDSYRWRDRSLDRRDDDYYRGARRDGAGGGHRDRRRSRDRGPDRVRSPERRRPRSRDGRDSREGDRDYRSRRDDSRDRRPRRDGSTDRGDGTRPRGQPKPAESAAPIKPSEPAKSTPTPAQSEAEKKAERLRKLQAMKEKHAMKEAKEADVSAGSTRKLLAAMDQRAGGTVPSSPAKASPTPTSPAPTTAAASPASTQAFVGKFDPKAIARNARGNRASSPTKLGDVKLGDVKLSSQGGSAIVAKKEGGLLPTNRTLSTFGFQKAADNQKSTSKRKLDMDDEEIIKRKLVKLPDFALENADTTPYVDADADDDVEDDLDLVLGRNEEEMAEAQRILQERRDERIQKEGMAMEVDSEIPAAEKEDPTPADNAMDVDEEIDPLDAFMADLEQKVPSSGISSKPNGDQANGKKAFEPEAYYSDDNYGYEADKADPSSILAMAAKKKKKDIPVIDYSKLELNKIRKNFWVEPLDLSQMTEEEANELRLELDGIKVSGKNIPRPVQKWSQCGLTRPILDTIEGLGYEKPTPIQMQALPVIMSGRDVIGVAKTGSGKTMAFALPMLRHIKDQDPVSGDDGPIALIMTPTRELCTQIYTDLLPFTKVLKLRAVAAYGGNAIKDQIAELKRGAEIIVATPGRMIDLLAANSGRVTNLKRATYLVLDEADRMFDMGFEPQVMKIFNNVRPDRQTILFSATMPRIIDALTKKVLRDPVEITVGGRSVVAPEITQVVEIIDESKKFVRLLELLGELYADDDDVRALIFVERQEKTDDLLRELLRRGYGCMSIHGGKDQEDRNSTISDFKKGVCPILIATSVAARGLDVKQLKLVINYDVPNHLEDYVHRAGRTGRAGNTGTAVTFITEEQENCAPGVAKALEQSGQPVPERLNEMRKSWKEKVKAGKAKDASGFGGKGLERLDKEREAARLRERKTHKAEGEEEEDKGDDKDEETKKDKAKEAIQAAVSAIVSRDASKTEAAEGKTSGGLEHGVIKSSGVIAGSSSAGAGKGGGALDKAASAISEINARLARAGQLRPGQPIDNKGPDAGAFHATLEINDFPQKARWAVTNRTNVAKILEATGTSITTKGTYYPPGKEPGPGQEAKLYILIEGDTEVVVGNALSELTRLLREGTIAAADAESRAPASGRYTIT</sequence>
<evidence type="ECO:0000256" key="8">
    <source>
        <dbReference type="ARBA" id="ARBA00023187"/>
    </source>
</evidence>
<dbReference type="EC" id="3.6.4.13" evidence="2"/>
<evidence type="ECO:0000256" key="2">
    <source>
        <dbReference type="ARBA" id="ARBA00012552"/>
    </source>
</evidence>
<evidence type="ECO:0000313" key="18">
    <source>
        <dbReference type="EMBL" id="CAP64943.1"/>
    </source>
</evidence>
<dbReference type="GO" id="GO:0008380">
    <property type="term" value="P:RNA splicing"/>
    <property type="evidence" value="ECO:0007669"/>
    <property type="project" value="UniProtKB-KW"/>
</dbReference>
<dbReference type="VEuPathDB" id="FungiDB:PODANS_1_13350"/>
<evidence type="ECO:0000259" key="17">
    <source>
        <dbReference type="PROSITE" id="PS51195"/>
    </source>
</evidence>
<feature type="domain" description="DEAD-box RNA helicase Q" evidence="17">
    <location>
        <begin position="580"/>
        <end position="608"/>
    </location>
</feature>
<feature type="compositionally biased region" description="Basic and acidic residues" evidence="14">
    <location>
        <begin position="68"/>
        <end position="105"/>
    </location>
</feature>
<dbReference type="KEGG" id="pan:PODANSg2058"/>
<dbReference type="InterPro" id="IPR014001">
    <property type="entry name" value="Helicase_ATP-bd"/>
</dbReference>
<comment type="catalytic activity">
    <reaction evidence="12">
        <text>ATP + H2O = ADP + phosphate + H(+)</text>
        <dbReference type="Rhea" id="RHEA:13065"/>
        <dbReference type="ChEBI" id="CHEBI:15377"/>
        <dbReference type="ChEBI" id="CHEBI:15378"/>
        <dbReference type="ChEBI" id="CHEBI:30616"/>
        <dbReference type="ChEBI" id="CHEBI:43474"/>
        <dbReference type="ChEBI" id="CHEBI:456216"/>
        <dbReference type="EC" id="3.6.4.13"/>
    </reaction>
</comment>
<evidence type="ECO:0000256" key="10">
    <source>
        <dbReference type="ARBA" id="ARBA00037330"/>
    </source>
</evidence>
<organism evidence="18">
    <name type="scientific">Podospora anserina (strain S / ATCC MYA-4624 / DSM 980 / FGSC 10383)</name>
    <name type="common">Pleurage anserina</name>
    <dbReference type="NCBI Taxonomy" id="515849"/>
    <lineage>
        <taxon>Eukaryota</taxon>
        <taxon>Fungi</taxon>
        <taxon>Dikarya</taxon>
        <taxon>Ascomycota</taxon>
        <taxon>Pezizomycotina</taxon>
        <taxon>Sordariomycetes</taxon>
        <taxon>Sordariomycetidae</taxon>
        <taxon>Sordariales</taxon>
        <taxon>Podosporaceae</taxon>
        <taxon>Podospora</taxon>
        <taxon>Podospora anserina</taxon>
    </lineage>
</organism>
<comment type="function">
    <text evidence="10">ATP-dependent RNA helicase involved spliceosome assembly and in nuclear splicing. Catalyzes an ATP-dependent conformational change of U2 snRNP. Bridges U1 and U2 snRNPs and enables stable U2 snRNP association with intron RNA.</text>
</comment>
<dbReference type="SMART" id="SM00487">
    <property type="entry name" value="DEXDc"/>
    <property type="match status" value="1"/>
</dbReference>
<feature type="short sequence motif" description="Q motif" evidence="13">
    <location>
        <begin position="580"/>
        <end position="608"/>
    </location>
</feature>
<dbReference type="eggNOG" id="KOG0334">
    <property type="taxonomic scope" value="Eukaryota"/>
</dbReference>
<dbReference type="GO" id="GO:0006397">
    <property type="term" value="P:mRNA processing"/>
    <property type="evidence" value="ECO:0007669"/>
    <property type="project" value="UniProtKB-KW"/>
</dbReference>
<dbReference type="Pfam" id="PF00270">
    <property type="entry name" value="DEAD"/>
    <property type="match status" value="1"/>
</dbReference>
<keyword evidence="5" id="KW-0378">Hydrolase</keyword>
<evidence type="ECO:0000256" key="1">
    <source>
        <dbReference type="ARBA" id="ARBA00004123"/>
    </source>
</evidence>
<feature type="compositionally biased region" description="Basic and acidic residues" evidence="14">
    <location>
        <begin position="968"/>
        <end position="978"/>
    </location>
</feature>
<dbReference type="SUPFAM" id="SSF52540">
    <property type="entry name" value="P-loop containing nucleoside triphosphate hydrolases"/>
    <property type="match status" value="1"/>
</dbReference>
<evidence type="ECO:0000256" key="4">
    <source>
        <dbReference type="ARBA" id="ARBA00022741"/>
    </source>
</evidence>
<feature type="domain" description="Helicase C-terminal" evidence="16">
    <location>
        <begin position="816"/>
        <end position="964"/>
    </location>
</feature>
<keyword evidence="20" id="KW-1185">Reference proteome</keyword>
<dbReference type="PROSITE" id="PS51194">
    <property type="entry name" value="HELICASE_CTER"/>
    <property type="match status" value="1"/>
</dbReference>
<dbReference type="Proteomes" id="UP000001197">
    <property type="component" value="Chromosome 1"/>
</dbReference>
<evidence type="ECO:0000256" key="6">
    <source>
        <dbReference type="ARBA" id="ARBA00022806"/>
    </source>
</evidence>
<evidence type="ECO:0000256" key="5">
    <source>
        <dbReference type="ARBA" id="ARBA00022801"/>
    </source>
</evidence>
<name>B2ALZ5_PODAN</name>
<keyword evidence="8" id="KW-0508">mRNA splicing</keyword>
<evidence type="ECO:0000256" key="9">
    <source>
        <dbReference type="ARBA" id="ARBA00023242"/>
    </source>
</evidence>
<comment type="similarity">
    <text evidence="11">Belongs to the DEAD box helicase family. DDX46/PRP5 subfamily.</text>
</comment>
<dbReference type="Pfam" id="PF23469">
    <property type="entry name" value="KH_12"/>
    <property type="match status" value="1"/>
</dbReference>
<dbReference type="Pfam" id="PF00271">
    <property type="entry name" value="Helicase_C"/>
    <property type="match status" value="1"/>
</dbReference>
<feature type="region of interest" description="Disordered" evidence="14">
    <location>
        <begin position="1039"/>
        <end position="1058"/>
    </location>
</feature>
<reference evidence="20" key="3">
    <citation type="journal article" date="2014" name="Genetics">
        <title>Maintaining two mating types: Structure of the mating type locus and its role in heterokaryosis in Podospora anserina.</title>
        <authorList>
            <person name="Grognet P."/>
            <person name="Bidard F."/>
            <person name="Kuchly C."/>
            <person name="Tong L.C.H."/>
            <person name="Coppin E."/>
            <person name="Benkhali J.A."/>
            <person name="Couloux A."/>
            <person name="Wincker P."/>
            <person name="Debuchy R."/>
            <person name="Silar P."/>
        </authorList>
    </citation>
    <scope>GENOME REANNOTATION</scope>
    <source>
        <strain evidence="20">S / ATCC MYA-4624 / DSM 980 / FGSC 10383</strain>
    </source>
</reference>
<dbReference type="EMBL" id="FO904936">
    <property type="protein sequence ID" value="CDP23743.1"/>
    <property type="molecule type" value="Genomic_DNA"/>
</dbReference>
<feature type="region of interest" description="Disordered" evidence="14">
    <location>
        <begin position="968"/>
        <end position="1029"/>
    </location>
</feature>
<dbReference type="InterPro" id="IPR027417">
    <property type="entry name" value="P-loop_NTPase"/>
</dbReference>
<dbReference type="Gene3D" id="3.40.50.300">
    <property type="entry name" value="P-loop containing nucleotide triphosphate hydrolases"/>
    <property type="match status" value="2"/>
</dbReference>
<dbReference type="PROSITE" id="PS51192">
    <property type="entry name" value="HELICASE_ATP_BIND_1"/>
    <property type="match status" value="1"/>
</dbReference>
<dbReference type="InterPro" id="IPR011545">
    <property type="entry name" value="DEAD/DEAH_box_helicase_dom"/>
</dbReference>
<feature type="compositionally biased region" description="Basic and acidic residues" evidence="14">
    <location>
        <begin position="118"/>
        <end position="172"/>
    </location>
</feature>
<dbReference type="STRING" id="515849.B2ALZ5"/>
<dbReference type="InterPro" id="IPR000629">
    <property type="entry name" value="RNA-helicase_DEAD-box_CS"/>
</dbReference>
<comment type="subcellular location">
    <subcellularLocation>
        <location evidence="1">Nucleus</location>
    </subcellularLocation>
</comment>
<keyword evidence="6 19" id="KW-0347">Helicase</keyword>
<dbReference type="InterPro" id="IPR056149">
    <property type="entry name" value="PRP5/DDX46/KHDC4_KH"/>
</dbReference>
<evidence type="ECO:0000256" key="12">
    <source>
        <dbReference type="ARBA" id="ARBA00047984"/>
    </source>
</evidence>
<gene>
    <name evidence="18" type="ORF">PODANS_1_13350</name>
</gene>